<dbReference type="Proteomes" id="UP000295701">
    <property type="component" value="Unassembled WGS sequence"/>
</dbReference>
<dbReference type="RefSeq" id="WP_133397559.1">
    <property type="nucleotide sequence ID" value="NZ_SNAA01000015.1"/>
</dbReference>
<evidence type="ECO:0000313" key="1">
    <source>
        <dbReference type="EMBL" id="TDL77733.1"/>
    </source>
</evidence>
<organism evidence="1 2">
    <name type="scientific">Palleronia sediminis</name>
    <dbReference type="NCBI Taxonomy" id="2547833"/>
    <lineage>
        <taxon>Bacteria</taxon>
        <taxon>Pseudomonadati</taxon>
        <taxon>Pseudomonadota</taxon>
        <taxon>Alphaproteobacteria</taxon>
        <taxon>Rhodobacterales</taxon>
        <taxon>Roseobacteraceae</taxon>
        <taxon>Palleronia</taxon>
    </lineage>
</organism>
<sequence>MIALQIGAGRLRFTFALGRLGLAVRTPFVGEMAWTRGIGLTFDRWRDVRGGKGLGVGVA</sequence>
<evidence type="ECO:0000313" key="2">
    <source>
        <dbReference type="Proteomes" id="UP000295701"/>
    </source>
</evidence>
<gene>
    <name evidence="1" type="ORF">E2L08_13195</name>
</gene>
<name>A0A4R6A9K4_9RHOB</name>
<dbReference type="EMBL" id="SNAA01000015">
    <property type="protein sequence ID" value="TDL77733.1"/>
    <property type="molecule type" value="Genomic_DNA"/>
</dbReference>
<protein>
    <submittedName>
        <fullName evidence="1">Uncharacterized protein</fullName>
    </submittedName>
</protein>
<accession>A0A4R6A9K4</accession>
<proteinExistence type="predicted"/>
<dbReference type="AlphaFoldDB" id="A0A4R6A9K4"/>
<comment type="caution">
    <text evidence="1">The sequence shown here is derived from an EMBL/GenBank/DDBJ whole genome shotgun (WGS) entry which is preliminary data.</text>
</comment>
<dbReference type="OrthoDB" id="7231451at2"/>
<reference evidence="1 2" key="1">
    <citation type="submission" date="2019-03" db="EMBL/GenBank/DDBJ databases">
        <title>Primorskyibacter sp. SS33 isolated from sediments.</title>
        <authorList>
            <person name="Xunke S."/>
        </authorList>
    </citation>
    <scope>NUCLEOTIDE SEQUENCE [LARGE SCALE GENOMIC DNA]</scope>
    <source>
        <strain evidence="1 2">SS33</strain>
    </source>
</reference>
<keyword evidence="2" id="KW-1185">Reference proteome</keyword>